<evidence type="ECO:0000313" key="3">
    <source>
        <dbReference type="Proteomes" id="UP000237230"/>
    </source>
</evidence>
<organism evidence="2 3">
    <name type="scientific">Pseudomonas putida</name>
    <name type="common">Arthrobacter siderocapsulatus</name>
    <dbReference type="NCBI Taxonomy" id="303"/>
    <lineage>
        <taxon>Bacteria</taxon>
        <taxon>Pseudomonadati</taxon>
        <taxon>Pseudomonadota</taxon>
        <taxon>Gammaproteobacteria</taxon>
        <taxon>Pseudomonadales</taxon>
        <taxon>Pseudomonadaceae</taxon>
        <taxon>Pseudomonas</taxon>
    </lineage>
</organism>
<proteinExistence type="predicted"/>
<reference evidence="2 3" key="2">
    <citation type="submission" date="2018-03" db="EMBL/GenBank/DDBJ databases">
        <title>Draft genome of Pseudomonas putida strain KH-21-114.</title>
        <authorList>
            <person name="Yoshizawa S."/>
            <person name="Khan N.H."/>
            <person name="Nishimura M."/>
            <person name="Chiura H.X."/>
            <person name="Ogura Y."/>
            <person name="Hayashi T."/>
            <person name="Kogure K."/>
        </authorList>
    </citation>
    <scope>NUCLEOTIDE SEQUENCE [LARGE SCALE GENOMIC DNA]</scope>
    <source>
        <strain evidence="2 3">KH-21-114</strain>
    </source>
</reference>
<evidence type="ECO:0000256" key="1">
    <source>
        <dbReference type="SAM" id="MobiDB-lite"/>
    </source>
</evidence>
<accession>A0A2S3X6X8</accession>
<feature type="region of interest" description="Disordered" evidence="1">
    <location>
        <begin position="1"/>
        <end position="33"/>
    </location>
</feature>
<dbReference type="Proteomes" id="UP000237230">
    <property type="component" value="Unassembled WGS sequence"/>
</dbReference>
<gene>
    <name evidence="2" type="ORF">BGP84_17045</name>
</gene>
<dbReference type="AlphaFoldDB" id="A0A2S3X6X8"/>
<dbReference type="EMBL" id="MINH01000019">
    <property type="protein sequence ID" value="POG11356.1"/>
    <property type="molecule type" value="Genomic_DNA"/>
</dbReference>
<name>A0A2S3X6X8_PSEPU</name>
<evidence type="ECO:0000313" key="2">
    <source>
        <dbReference type="EMBL" id="POG11356.1"/>
    </source>
</evidence>
<reference evidence="2 3" key="1">
    <citation type="submission" date="2016-08" db="EMBL/GenBank/DDBJ databases">
        <authorList>
            <person name="Seilhamer J.J."/>
        </authorList>
    </citation>
    <scope>NUCLEOTIDE SEQUENCE [LARGE SCALE GENOMIC DNA]</scope>
    <source>
        <strain evidence="2 3">KH-21-114</strain>
    </source>
</reference>
<sequence length="104" mass="11206">MADAGSTDRQQRTPGHVRQDHARPGIDTFGVQSSPSQVAVPAKVWGSRFGKTRVKALHKVAAGIVPMAGDAQLNGLCCLLPIAREFTHRETTRAEHCQARSACM</sequence>
<protein>
    <submittedName>
        <fullName evidence="2">Uncharacterized protein</fullName>
    </submittedName>
</protein>
<comment type="caution">
    <text evidence="2">The sequence shown here is derived from an EMBL/GenBank/DDBJ whole genome shotgun (WGS) entry which is preliminary data.</text>
</comment>